<dbReference type="SUPFAM" id="SSF52200">
    <property type="entry name" value="Toll/Interleukin receptor TIR domain"/>
    <property type="match status" value="1"/>
</dbReference>
<comment type="caution">
    <text evidence="6">The sequence shown here is derived from an EMBL/GenBank/DDBJ whole genome shotgun (WGS) entry which is preliminary data.</text>
</comment>
<dbReference type="InterPro" id="IPR027417">
    <property type="entry name" value="P-loop_NTPase"/>
</dbReference>
<dbReference type="InterPro" id="IPR035897">
    <property type="entry name" value="Toll_tir_struct_dom_sf"/>
</dbReference>
<accession>A0AAW2CCI5</accession>
<dbReference type="InterPro" id="IPR002182">
    <property type="entry name" value="NB-ARC"/>
</dbReference>
<dbReference type="Pfam" id="PF01582">
    <property type="entry name" value="TIR"/>
    <property type="match status" value="1"/>
</dbReference>
<dbReference type="GO" id="GO:0007165">
    <property type="term" value="P:signal transduction"/>
    <property type="evidence" value="ECO:0007669"/>
    <property type="project" value="InterPro"/>
</dbReference>
<keyword evidence="3" id="KW-0611">Plant defense</keyword>
<feature type="domain" description="TIR" evidence="5">
    <location>
        <begin position="31"/>
        <end position="172"/>
    </location>
</feature>
<evidence type="ECO:0000313" key="6">
    <source>
        <dbReference type="EMBL" id="KAK9995178.1"/>
    </source>
</evidence>
<dbReference type="PANTHER" id="PTHR11017:SF527">
    <property type="entry name" value="TMV RESISTANCE PROTEIN N-LIKE"/>
    <property type="match status" value="1"/>
</dbReference>
<dbReference type="PRINTS" id="PR00364">
    <property type="entry name" value="DISEASERSIST"/>
</dbReference>
<dbReference type="Pfam" id="PF23282">
    <property type="entry name" value="WHD_ROQ1"/>
    <property type="match status" value="1"/>
</dbReference>
<dbReference type="InterPro" id="IPR058192">
    <property type="entry name" value="WHD_ROQ1-like"/>
</dbReference>
<evidence type="ECO:0000259" key="5">
    <source>
        <dbReference type="PROSITE" id="PS50104"/>
    </source>
</evidence>
<dbReference type="InterPro" id="IPR000157">
    <property type="entry name" value="TIR_dom"/>
</dbReference>
<keyword evidence="1" id="KW-0433">Leucine-rich repeat</keyword>
<evidence type="ECO:0000256" key="4">
    <source>
        <dbReference type="SAM" id="MobiDB-lite"/>
    </source>
</evidence>
<feature type="compositionally biased region" description="Low complexity" evidence="4">
    <location>
        <begin position="10"/>
        <end position="27"/>
    </location>
</feature>
<dbReference type="Pfam" id="PF00931">
    <property type="entry name" value="NB-ARC"/>
    <property type="match status" value="1"/>
</dbReference>
<dbReference type="SUPFAM" id="SSF52540">
    <property type="entry name" value="P-loop containing nucleoside triphosphate hydrolases"/>
    <property type="match status" value="1"/>
</dbReference>
<protein>
    <recommendedName>
        <fullName evidence="5">TIR domain-containing protein</fullName>
    </recommendedName>
</protein>
<evidence type="ECO:0000256" key="1">
    <source>
        <dbReference type="ARBA" id="ARBA00022614"/>
    </source>
</evidence>
<sequence length="512" mass="58796">MAFMNTQNASSSSSSFPSSSSSSSSSSTPGWKYDIFLSFRGTDTRKNFTDHLYAALSQKGLFTFRDDEKLEDYASSSWCLIELVKIVECMEKKELIVLPVFHYVDPSDVRNQRGAFAEAFLKHEERFKDNIEDVYTWRAALTQVASIARWDLHNKHEAKVIEEMVRKILGKLNSTYSVVHKDLVGINSRMKEMVNLLAIGLNDVRFVGICGMGGMGKTTLARLIYNKLHYCFEGSSFLANVREESKKHGLVPLQKQLLADKRLCHKRVLVILDDVDQLDQLEALVGRFLFRISVDEWESALCRLKESPERQISDVLKITFDGLREREKNIFLDIACFFKGMEEDHVVNILQALYDKPKIDIVVLLEKSLITISFGKFWMHDLLQELGKEIVPCESPEEPGRCSRLWFTKDVIHVLKCNTGKEVVKSIFLDSPPRKEERLNAEAFSKMKNLRLLKISNVHFPQELKYLTSELRLIHWDGYPLESMPTSFEPEKLVNSLCLVALSKDYGKELRV</sequence>
<dbReference type="EMBL" id="JAZDWU010000008">
    <property type="protein sequence ID" value="KAK9995178.1"/>
    <property type="molecule type" value="Genomic_DNA"/>
</dbReference>
<keyword evidence="7" id="KW-1185">Reference proteome</keyword>
<organism evidence="6 7">
    <name type="scientific">Lithocarpus litseifolius</name>
    <dbReference type="NCBI Taxonomy" id="425828"/>
    <lineage>
        <taxon>Eukaryota</taxon>
        <taxon>Viridiplantae</taxon>
        <taxon>Streptophyta</taxon>
        <taxon>Embryophyta</taxon>
        <taxon>Tracheophyta</taxon>
        <taxon>Spermatophyta</taxon>
        <taxon>Magnoliopsida</taxon>
        <taxon>eudicotyledons</taxon>
        <taxon>Gunneridae</taxon>
        <taxon>Pentapetalae</taxon>
        <taxon>rosids</taxon>
        <taxon>fabids</taxon>
        <taxon>Fagales</taxon>
        <taxon>Fagaceae</taxon>
        <taxon>Lithocarpus</taxon>
    </lineage>
</organism>
<dbReference type="GO" id="GO:0043531">
    <property type="term" value="F:ADP binding"/>
    <property type="evidence" value="ECO:0007669"/>
    <property type="project" value="InterPro"/>
</dbReference>
<dbReference type="Gene3D" id="3.40.50.10140">
    <property type="entry name" value="Toll/interleukin-1 receptor homology (TIR) domain"/>
    <property type="match status" value="2"/>
</dbReference>
<dbReference type="InterPro" id="IPR044974">
    <property type="entry name" value="Disease_R_plants"/>
</dbReference>
<dbReference type="PROSITE" id="PS50104">
    <property type="entry name" value="TIR"/>
    <property type="match status" value="1"/>
</dbReference>
<evidence type="ECO:0000256" key="2">
    <source>
        <dbReference type="ARBA" id="ARBA00022737"/>
    </source>
</evidence>
<dbReference type="SUPFAM" id="SSF46785">
    <property type="entry name" value="Winged helix' DNA-binding domain"/>
    <property type="match status" value="1"/>
</dbReference>
<gene>
    <name evidence="6" type="ORF">SO802_024881</name>
</gene>
<dbReference type="Gene3D" id="3.40.50.300">
    <property type="entry name" value="P-loop containing nucleotide triphosphate hydrolases"/>
    <property type="match status" value="1"/>
</dbReference>
<feature type="region of interest" description="Disordered" evidence="4">
    <location>
        <begin position="1"/>
        <end position="29"/>
    </location>
</feature>
<evidence type="ECO:0000313" key="7">
    <source>
        <dbReference type="Proteomes" id="UP001459277"/>
    </source>
</evidence>
<keyword evidence="2" id="KW-0677">Repeat</keyword>
<reference evidence="6 7" key="1">
    <citation type="submission" date="2024-01" db="EMBL/GenBank/DDBJ databases">
        <title>A telomere-to-telomere, gap-free genome of sweet tea (Lithocarpus litseifolius).</title>
        <authorList>
            <person name="Zhou J."/>
        </authorList>
    </citation>
    <scope>NUCLEOTIDE SEQUENCE [LARGE SCALE GENOMIC DNA]</scope>
    <source>
        <strain evidence="6">Zhou-2022a</strain>
        <tissue evidence="6">Leaf</tissue>
    </source>
</reference>
<dbReference type="PANTHER" id="PTHR11017">
    <property type="entry name" value="LEUCINE-RICH REPEAT-CONTAINING PROTEIN"/>
    <property type="match status" value="1"/>
</dbReference>
<name>A0AAW2CCI5_9ROSI</name>
<dbReference type="Proteomes" id="UP001459277">
    <property type="component" value="Unassembled WGS sequence"/>
</dbReference>
<evidence type="ECO:0000256" key="3">
    <source>
        <dbReference type="ARBA" id="ARBA00022821"/>
    </source>
</evidence>
<dbReference type="SMART" id="SM00255">
    <property type="entry name" value="TIR"/>
    <property type="match status" value="1"/>
</dbReference>
<dbReference type="GO" id="GO:0006952">
    <property type="term" value="P:defense response"/>
    <property type="evidence" value="ECO:0007669"/>
    <property type="project" value="UniProtKB-KW"/>
</dbReference>
<proteinExistence type="predicted"/>
<dbReference type="InterPro" id="IPR036390">
    <property type="entry name" value="WH_DNA-bd_sf"/>
</dbReference>
<dbReference type="AlphaFoldDB" id="A0AAW2CCI5"/>